<evidence type="ECO:0000313" key="5">
    <source>
        <dbReference type="Proteomes" id="UP000602050"/>
    </source>
</evidence>
<reference evidence="4" key="1">
    <citation type="journal article" date="2014" name="Int. J. Syst. Evol. Microbiol.">
        <title>Complete genome sequence of Corynebacterium casei LMG S-19264T (=DSM 44701T), isolated from a smear-ripened cheese.</title>
        <authorList>
            <consortium name="US DOE Joint Genome Institute (JGI-PGF)"/>
            <person name="Walter F."/>
            <person name="Albersmeier A."/>
            <person name="Kalinowski J."/>
            <person name="Ruckert C."/>
        </authorList>
    </citation>
    <scope>NUCLEOTIDE SEQUENCE</scope>
    <source>
        <strain evidence="4">CGMCC 1.12360</strain>
    </source>
</reference>
<name>A0A8J2ZSP4_9BACI</name>
<proteinExistence type="predicted"/>
<evidence type="ECO:0000256" key="2">
    <source>
        <dbReference type="SAM" id="Phobius"/>
    </source>
</evidence>
<feature type="domain" description="SH3b" evidence="3">
    <location>
        <begin position="80"/>
        <end position="144"/>
    </location>
</feature>
<dbReference type="PROSITE" id="PS51781">
    <property type="entry name" value="SH3B"/>
    <property type="match status" value="1"/>
</dbReference>
<feature type="region of interest" description="Disordered" evidence="1">
    <location>
        <begin position="46"/>
        <end position="78"/>
    </location>
</feature>
<feature type="transmembrane region" description="Helical" evidence="2">
    <location>
        <begin position="7"/>
        <end position="30"/>
    </location>
</feature>
<organism evidence="4 5">
    <name type="scientific">Compostibacillus humi</name>
    <dbReference type="NCBI Taxonomy" id="1245525"/>
    <lineage>
        <taxon>Bacteria</taxon>
        <taxon>Bacillati</taxon>
        <taxon>Bacillota</taxon>
        <taxon>Bacilli</taxon>
        <taxon>Bacillales</taxon>
        <taxon>Bacillaceae</taxon>
        <taxon>Compostibacillus</taxon>
    </lineage>
</organism>
<dbReference type="AlphaFoldDB" id="A0A8J2ZSP4"/>
<comment type="caution">
    <text evidence="4">The sequence shown here is derived from an EMBL/GenBank/DDBJ whole genome shotgun (WGS) entry which is preliminary data.</text>
</comment>
<dbReference type="Pfam" id="PF08239">
    <property type="entry name" value="SH3_3"/>
    <property type="match status" value="1"/>
</dbReference>
<accession>A0A8J2ZSP4</accession>
<dbReference type="InterPro" id="IPR003646">
    <property type="entry name" value="SH3-like_bac-type"/>
</dbReference>
<keyword evidence="5" id="KW-1185">Reference proteome</keyword>
<gene>
    <name evidence="4" type="ORF">GCM10010978_14540</name>
</gene>
<dbReference type="Proteomes" id="UP000602050">
    <property type="component" value="Unassembled WGS sequence"/>
</dbReference>
<dbReference type="SMART" id="SM00287">
    <property type="entry name" value="SH3b"/>
    <property type="match status" value="1"/>
</dbReference>
<keyword evidence="2" id="KW-0812">Transmembrane</keyword>
<keyword evidence="2" id="KW-1133">Transmembrane helix</keyword>
<sequence>MERKKGIYIFLLTLFSIGLIIFIGIMQIQFMNPTFDSNVQAISLDLDETVDDKPDGEEPLTPNDDENEADDDSTSEDQETVIKYVDADILNVRSGPSADAEIVGQVTYNEALEVEELDNADGWVYVKNENVDGYVNGKYLREENTEE</sequence>
<dbReference type="RefSeq" id="WP_188391721.1">
    <property type="nucleotide sequence ID" value="NZ_BMEV01000021.1"/>
</dbReference>
<evidence type="ECO:0000256" key="1">
    <source>
        <dbReference type="SAM" id="MobiDB-lite"/>
    </source>
</evidence>
<evidence type="ECO:0000259" key="3">
    <source>
        <dbReference type="PROSITE" id="PS51781"/>
    </source>
</evidence>
<protein>
    <recommendedName>
        <fullName evidence="3">SH3b domain-containing protein</fullName>
    </recommendedName>
</protein>
<evidence type="ECO:0000313" key="4">
    <source>
        <dbReference type="EMBL" id="GGH75061.1"/>
    </source>
</evidence>
<keyword evidence="2" id="KW-0472">Membrane</keyword>
<dbReference type="EMBL" id="BMEV01000021">
    <property type="protein sequence ID" value="GGH75061.1"/>
    <property type="molecule type" value="Genomic_DNA"/>
</dbReference>
<dbReference type="Gene3D" id="2.30.30.40">
    <property type="entry name" value="SH3 Domains"/>
    <property type="match status" value="1"/>
</dbReference>
<reference evidence="4" key="2">
    <citation type="submission" date="2020-09" db="EMBL/GenBank/DDBJ databases">
        <authorList>
            <person name="Sun Q."/>
            <person name="Zhou Y."/>
        </authorList>
    </citation>
    <scope>NUCLEOTIDE SEQUENCE</scope>
    <source>
        <strain evidence="4">CGMCC 1.12360</strain>
    </source>
</reference>